<keyword evidence="3" id="KW-0186">Copper</keyword>
<feature type="domain" description="Tyrosinase copper-binding" evidence="4">
    <location>
        <begin position="66"/>
        <end position="83"/>
    </location>
</feature>
<dbReference type="Pfam" id="PF00264">
    <property type="entry name" value="Tyrosinase"/>
    <property type="match status" value="1"/>
</dbReference>
<dbReference type="PROSITE" id="PS00497">
    <property type="entry name" value="TYROSINASE_1"/>
    <property type="match status" value="1"/>
</dbReference>
<evidence type="ECO:0000259" key="5">
    <source>
        <dbReference type="PROSITE" id="PS00498"/>
    </source>
</evidence>
<evidence type="ECO:0000256" key="3">
    <source>
        <dbReference type="ARBA" id="ARBA00023008"/>
    </source>
</evidence>
<dbReference type="InterPro" id="IPR002227">
    <property type="entry name" value="Tyrosinase_Cu-bd"/>
</dbReference>
<dbReference type="EMBL" id="JTCM02000023">
    <property type="protein sequence ID" value="NEU73405.1"/>
    <property type="molecule type" value="Genomic_DNA"/>
</dbReference>
<gene>
    <name evidence="6" type="ORF">PI95_012720</name>
</gene>
<comment type="similarity">
    <text evidence="1">Belongs to the tyrosinase family.</text>
</comment>
<dbReference type="GO" id="GO:0016491">
    <property type="term" value="F:oxidoreductase activity"/>
    <property type="evidence" value="ECO:0007669"/>
    <property type="project" value="InterPro"/>
</dbReference>
<dbReference type="PANTHER" id="PTHR11474:SF126">
    <property type="entry name" value="TYROSINASE-LIKE PROTEIN TYR-1-RELATED"/>
    <property type="match status" value="1"/>
</dbReference>
<keyword evidence="7" id="KW-1185">Reference proteome</keyword>
<dbReference type="InterPro" id="IPR008922">
    <property type="entry name" value="Di-copper_centre_dom_sf"/>
</dbReference>
<feature type="domain" description="Tyrosinase copper-binding" evidence="5">
    <location>
        <begin position="245"/>
        <end position="256"/>
    </location>
</feature>
<dbReference type="SUPFAM" id="SSF48056">
    <property type="entry name" value="Di-copper centre-containing domain"/>
    <property type="match status" value="1"/>
</dbReference>
<comment type="caution">
    <text evidence="6">The sequence shown here is derived from an EMBL/GenBank/DDBJ whole genome shotgun (WGS) entry which is preliminary data.</text>
</comment>
<dbReference type="PANTHER" id="PTHR11474">
    <property type="entry name" value="TYROSINASE FAMILY MEMBER"/>
    <property type="match status" value="1"/>
</dbReference>
<evidence type="ECO:0000313" key="7">
    <source>
        <dbReference type="Proteomes" id="UP000031549"/>
    </source>
</evidence>
<reference evidence="6 7" key="1">
    <citation type="journal article" date="2015" name="Genome Announc.">
        <title>Draft Genome Sequence of Cyanobacterium Hassallia byssoidea Strain VB512170, Isolated from Monuments in India.</title>
        <authorList>
            <person name="Singh D."/>
            <person name="Chandrababunaidu M.M."/>
            <person name="Panda A."/>
            <person name="Sen D."/>
            <person name="Bhattacharyya S."/>
            <person name="Adhikary S.P."/>
            <person name="Tripathy S."/>
        </authorList>
    </citation>
    <scope>NUCLEOTIDE SEQUENCE [LARGE SCALE GENOMIC DNA]</scope>
    <source>
        <strain evidence="6 7">VB512170</strain>
    </source>
</reference>
<keyword evidence="2" id="KW-0479">Metal-binding</keyword>
<organism evidence="6 7">
    <name type="scientific">Hassallia byssoidea VB512170</name>
    <dbReference type="NCBI Taxonomy" id="1304833"/>
    <lineage>
        <taxon>Bacteria</taxon>
        <taxon>Bacillati</taxon>
        <taxon>Cyanobacteriota</taxon>
        <taxon>Cyanophyceae</taxon>
        <taxon>Nostocales</taxon>
        <taxon>Tolypothrichaceae</taxon>
        <taxon>Hassallia</taxon>
    </lineage>
</organism>
<dbReference type="PRINTS" id="PR00092">
    <property type="entry name" value="TYROSINASE"/>
</dbReference>
<dbReference type="GO" id="GO:0046872">
    <property type="term" value="F:metal ion binding"/>
    <property type="evidence" value="ECO:0007669"/>
    <property type="project" value="UniProtKB-KW"/>
</dbReference>
<protein>
    <submittedName>
        <fullName evidence="6">Tyrosinase family protein</fullName>
    </submittedName>
</protein>
<proteinExistence type="inferred from homology"/>
<evidence type="ECO:0000313" key="6">
    <source>
        <dbReference type="EMBL" id="NEU73405.1"/>
    </source>
</evidence>
<dbReference type="RefSeq" id="WP_039742983.1">
    <property type="nucleotide sequence ID" value="NZ_JTCM02000023.1"/>
</dbReference>
<dbReference type="Gene3D" id="1.10.1280.10">
    <property type="entry name" value="Di-copper center containing domain from catechol oxidase"/>
    <property type="match status" value="1"/>
</dbReference>
<evidence type="ECO:0000256" key="2">
    <source>
        <dbReference type="ARBA" id="ARBA00022723"/>
    </source>
</evidence>
<dbReference type="AlphaFoldDB" id="A0A846H7Z0"/>
<dbReference type="Proteomes" id="UP000031549">
    <property type="component" value="Unassembled WGS sequence"/>
</dbReference>
<evidence type="ECO:0000259" key="4">
    <source>
        <dbReference type="PROSITE" id="PS00497"/>
    </source>
</evidence>
<name>A0A846H7Z0_9CYAN</name>
<dbReference type="PROSITE" id="PS00498">
    <property type="entry name" value="TYROSINASE_2"/>
    <property type="match status" value="1"/>
</dbReference>
<accession>A0A846H7Z0</accession>
<sequence length="315" mass="36109">MKNIRKNFRYLSSTEKQNYISAVKAVKASISRTTDRSIYDEYVLWHTLATAHEDPSDPRHFRNAAHVGPAFLPWHRYYLYRFERQLQKRVPGVTIPYWDWTQDADDPFNSPLWDDDFMGGNGDPEDNNLVKTGPFATDQWITINVDGNPKGGLQREFGKFSKGLPTRTNVQTAIEETPYDQEPWNIDSSPSHRNRLEGFLPPGGSINPDGSLIINPDGTLAVELHNQAHTWIGGDMSNVNISPNDPVFWLHHCNVDRLWAIWQEKNPSQGYLPTGDGPEGHNLYDLMYPWDGKTTRLKARPVEVLNSRRLGIYYD</sequence>
<dbReference type="InterPro" id="IPR050316">
    <property type="entry name" value="Tyrosinase/Hemocyanin"/>
</dbReference>
<evidence type="ECO:0000256" key="1">
    <source>
        <dbReference type="ARBA" id="ARBA00009928"/>
    </source>
</evidence>